<name>A0A7J7VN42_PIPKU</name>
<sequence>MGTEAQGKATQPVVPQTTPPLRGFTQELFVFSHSHSGGRLSPAGRFFCSRWTYPVAVVAAFTSDSQRGDCSGQGLSPTSVLAQPAFQDGGRMASGYHGSCPATWGRGAEPARNLRSHFNGRAATRQPQPSGGRNTPPPPQRERPPACSEVGGMLG</sequence>
<organism evidence="2 3">
    <name type="scientific">Pipistrellus kuhlii</name>
    <name type="common">Kuhl's pipistrelle</name>
    <dbReference type="NCBI Taxonomy" id="59472"/>
    <lineage>
        <taxon>Eukaryota</taxon>
        <taxon>Metazoa</taxon>
        <taxon>Chordata</taxon>
        <taxon>Craniata</taxon>
        <taxon>Vertebrata</taxon>
        <taxon>Euteleostomi</taxon>
        <taxon>Mammalia</taxon>
        <taxon>Eutheria</taxon>
        <taxon>Laurasiatheria</taxon>
        <taxon>Chiroptera</taxon>
        <taxon>Yangochiroptera</taxon>
        <taxon>Vespertilionidae</taxon>
        <taxon>Pipistrellus</taxon>
    </lineage>
</organism>
<gene>
    <name evidence="2" type="ORF">mPipKuh1_008377</name>
</gene>
<accession>A0A7J7VN42</accession>
<dbReference type="Proteomes" id="UP000558488">
    <property type="component" value="Unassembled WGS sequence"/>
</dbReference>
<evidence type="ECO:0000256" key="1">
    <source>
        <dbReference type="SAM" id="MobiDB-lite"/>
    </source>
</evidence>
<proteinExistence type="predicted"/>
<feature type="region of interest" description="Disordered" evidence="1">
    <location>
        <begin position="90"/>
        <end position="155"/>
    </location>
</feature>
<keyword evidence="3" id="KW-1185">Reference proteome</keyword>
<comment type="caution">
    <text evidence="2">The sequence shown here is derived from an EMBL/GenBank/DDBJ whole genome shotgun (WGS) entry which is preliminary data.</text>
</comment>
<protein>
    <submittedName>
        <fullName evidence="2">Uncharacterized protein</fullName>
    </submittedName>
</protein>
<dbReference type="EMBL" id="JACAGB010000014">
    <property type="protein sequence ID" value="KAF6326376.1"/>
    <property type="molecule type" value="Genomic_DNA"/>
</dbReference>
<evidence type="ECO:0000313" key="3">
    <source>
        <dbReference type="Proteomes" id="UP000558488"/>
    </source>
</evidence>
<dbReference type="AlphaFoldDB" id="A0A7J7VN42"/>
<reference evidence="2 3" key="1">
    <citation type="journal article" date="2020" name="Nature">
        <title>Six reference-quality genomes reveal evolution of bat adaptations.</title>
        <authorList>
            <person name="Jebb D."/>
            <person name="Huang Z."/>
            <person name="Pippel M."/>
            <person name="Hughes G.M."/>
            <person name="Lavrichenko K."/>
            <person name="Devanna P."/>
            <person name="Winkler S."/>
            <person name="Jermiin L.S."/>
            <person name="Skirmuntt E.C."/>
            <person name="Katzourakis A."/>
            <person name="Burkitt-Gray L."/>
            <person name="Ray D.A."/>
            <person name="Sullivan K.A.M."/>
            <person name="Roscito J.G."/>
            <person name="Kirilenko B.M."/>
            <person name="Davalos L.M."/>
            <person name="Corthals A.P."/>
            <person name="Power M.L."/>
            <person name="Jones G."/>
            <person name="Ransome R.D."/>
            <person name="Dechmann D.K.N."/>
            <person name="Locatelli A.G."/>
            <person name="Puechmaille S.J."/>
            <person name="Fedrigo O."/>
            <person name="Jarvis E.D."/>
            <person name="Hiller M."/>
            <person name="Vernes S.C."/>
            <person name="Myers E.W."/>
            <person name="Teeling E.C."/>
        </authorList>
    </citation>
    <scope>NUCLEOTIDE SEQUENCE [LARGE SCALE GENOMIC DNA]</scope>
    <source>
        <strain evidence="2">MPipKuh1</strain>
        <tissue evidence="2">Flight muscle</tissue>
    </source>
</reference>
<evidence type="ECO:0000313" key="2">
    <source>
        <dbReference type="EMBL" id="KAF6326376.1"/>
    </source>
</evidence>